<dbReference type="InterPro" id="IPR002299">
    <property type="entry name" value="Porin_Neis"/>
</dbReference>
<dbReference type="RefSeq" id="WP_134466339.1">
    <property type="nucleotide sequence ID" value="NZ_JBHMFL010000148.1"/>
</dbReference>
<keyword evidence="7" id="KW-0406">Ion transport</keyword>
<evidence type="ECO:0000256" key="8">
    <source>
        <dbReference type="ARBA" id="ARBA00023114"/>
    </source>
</evidence>
<reference evidence="13 14" key="1">
    <citation type="submission" date="2019-03" db="EMBL/GenBank/DDBJ databases">
        <title>Complete Genome Sequence of Paraburkholderia dipogonis ICMP 19430T, a Nitrogen-fixing Symbiont of the South African Invasive Legume Dipogon lignosus in New Zealand.</title>
        <authorList>
            <person name="De Meyer S.E."/>
        </authorList>
    </citation>
    <scope>NUCLEOTIDE SEQUENCE [LARGE SCALE GENOMIC DNA]</scope>
    <source>
        <strain evidence="13 14">ICMP 19430</strain>
    </source>
</reference>
<evidence type="ECO:0000256" key="5">
    <source>
        <dbReference type="ARBA" id="ARBA00022692"/>
    </source>
</evidence>
<dbReference type="GO" id="GO:0006811">
    <property type="term" value="P:monoatomic ion transport"/>
    <property type="evidence" value="ECO:0007669"/>
    <property type="project" value="UniProtKB-KW"/>
</dbReference>
<comment type="subunit">
    <text evidence="2">Homotrimer.</text>
</comment>
<dbReference type="PANTHER" id="PTHR34501">
    <property type="entry name" value="PROTEIN YDDL-RELATED"/>
    <property type="match status" value="1"/>
</dbReference>
<keyword evidence="9" id="KW-0472">Membrane</keyword>
<dbReference type="EMBL" id="SNVI01000005">
    <property type="protein sequence ID" value="TFE37822.1"/>
    <property type="molecule type" value="Genomic_DNA"/>
</dbReference>
<protein>
    <submittedName>
        <fullName evidence="13">Porin</fullName>
    </submittedName>
</protein>
<dbReference type="InterPro" id="IPR033900">
    <property type="entry name" value="Gram_neg_porin_domain"/>
</dbReference>
<dbReference type="GeneID" id="97310741"/>
<evidence type="ECO:0000259" key="12">
    <source>
        <dbReference type="Pfam" id="PF13609"/>
    </source>
</evidence>
<gene>
    <name evidence="13" type="ORF">E2553_41310</name>
</gene>
<comment type="caution">
    <text evidence="13">The sequence shown here is derived from an EMBL/GenBank/DDBJ whole genome shotgun (WGS) entry which is preliminary data.</text>
</comment>
<sequence length="390" mass="40548">MKEMRLGKVAVAASALLCATAHAQSSVTLYGLIDESVQYVHNVADPGGKNANRVALYNGNIQGNRWGLRGAEDLGGGVKAVFVLESGFNINNGQLGQGGRLFGRQAYLGLDSANYGRLTVGRQYDPLVDLVAPLTGVTFGGSSFAAPGDIDNNDNNSRVSNSIKVTFPKLYGVQFEGMYALGGTAGQTGSGQTWAVAGAYSVNGLSIGAGYISADNSASNVPRANTPSPWGGTIDGNFGSVVNSGAKTAKGYDIASIALSYLTGPVTLGARYSNARYIPDAASSFRSTEVFNTAAGFMTYNVTSLFAVGGQYNYTHANGPARADYHQVSLGADYLLSKRTDLYLLGVYQHASGNQIGVSPAAATAGDYGYTSAFGSHTQEIASAGIRHKF</sequence>
<dbReference type="Proteomes" id="UP000297385">
    <property type="component" value="Unassembled WGS sequence"/>
</dbReference>
<feature type="domain" description="Porin" evidence="12">
    <location>
        <begin position="10"/>
        <end position="348"/>
    </location>
</feature>
<dbReference type="GO" id="GO:0046930">
    <property type="term" value="C:pore complex"/>
    <property type="evidence" value="ECO:0007669"/>
    <property type="project" value="UniProtKB-KW"/>
</dbReference>
<dbReference type="AlphaFoldDB" id="A0A4Y8MK55"/>
<dbReference type="PRINTS" id="PR00184">
    <property type="entry name" value="NEISSPPORIN"/>
</dbReference>
<keyword evidence="4" id="KW-1134">Transmembrane beta strand</keyword>
<dbReference type="SUPFAM" id="SSF56935">
    <property type="entry name" value="Porins"/>
    <property type="match status" value="1"/>
</dbReference>
<evidence type="ECO:0000313" key="14">
    <source>
        <dbReference type="Proteomes" id="UP000297385"/>
    </source>
</evidence>
<evidence type="ECO:0000256" key="10">
    <source>
        <dbReference type="ARBA" id="ARBA00023237"/>
    </source>
</evidence>
<dbReference type="GO" id="GO:0009279">
    <property type="term" value="C:cell outer membrane"/>
    <property type="evidence" value="ECO:0007669"/>
    <property type="project" value="UniProtKB-SubCell"/>
</dbReference>
<dbReference type="Pfam" id="PF13609">
    <property type="entry name" value="Porin_4"/>
    <property type="match status" value="1"/>
</dbReference>
<organism evidence="13 14">
    <name type="scientific">Paraburkholderia dipogonis</name>
    <dbReference type="NCBI Taxonomy" id="1211383"/>
    <lineage>
        <taxon>Bacteria</taxon>
        <taxon>Pseudomonadati</taxon>
        <taxon>Pseudomonadota</taxon>
        <taxon>Betaproteobacteria</taxon>
        <taxon>Burkholderiales</taxon>
        <taxon>Burkholderiaceae</taxon>
        <taxon>Paraburkholderia</taxon>
    </lineage>
</organism>
<dbReference type="CDD" id="cd00342">
    <property type="entry name" value="gram_neg_porins"/>
    <property type="match status" value="1"/>
</dbReference>
<feature type="signal peptide" evidence="11">
    <location>
        <begin position="1"/>
        <end position="23"/>
    </location>
</feature>
<evidence type="ECO:0000256" key="3">
    <source>
        <dbReference type="ARBA" id="ARBA00022448"/>
    </source>
</evidence>
<dbReference type="GO" id="GO:0015288">
    <property type="term" value="F:porin activity"/>
    <property type="evidence" value="ECO:0007669"/>
    <property type="project" value="UniProtKB-KW"/>
</dbReference>
<comment type="subcellular location">
    <subcellularLocation>
        <location evidence="1">Cell outer membrane</location>
        <topology evidence="1">Multi-pass membrane protein</topology>
    </subcellularLocation>
</comment>
<dbReference type="Gene3D" id="2.40.160.10">
    <property type="entry name" value="Porin"/>
    <property type="match status" value="1"/>
</dbReference>
<evidence type="ECO:0000256" key="4">
    <source>
        <dbReference type="ARBA" id="ARBA00022452"/>
    </source>
</evidence>
<evidence type="ECO:0000256" key="2">
    <source>
        <dbReference type="ARBA" id="ARBA00011233"/>
    </source>
</evidence>
<dbReference type="InterPro" id="IPR050298">
    <property type="entry name" value="Gram-neg_bact_OMP"/>
</dbReference>
<proteinExistence type="predicted"/>
<dbReference type="PANTHER" id="PTHR34501:SF9">
    <property type="entry name" value="MAJOR OUTER MEMBRANE PROTEIN P.IA"/>
    <property type="match status" value="1"/>
</dbReference>
<evidence type="ECO:0000256" key="1">
    <source>
        <dbReference type="ARBA" id="ARBA00004571"/>
    </source>
</evidence>
<evidence type="ECO:0000313" key="13">
    <source>
        <dbReference type="EMBL" id="TFE37822.1"/>
    </source>
</evidence>
<name>A0A4Y8MK55_9BURK</name>
<keyword evidence="5" id="KW-0812">Transmembrane</keyword>
<keyword evidence="8" id="KW-0626">Porin</keyword>
<keyword evidence="6 11" id="KW-0732">Signal</keyword>
<evidence type="ECO:0000256" key="11">
    <source>
        <dbReference type="SAM" id="SignalP"/>
    </source>
</evidence>
<keyword evidence="10" id="KW-0998">Cell outer membrane</keyword>
<evidence type="ECO:0000256" key="9">
    <source>
        <dbReference type="ARBA" id="ARBA00023136"/>
    </source>
</evidence>
<dbReference type="InterPro" id="IPR023614">
    <property type="entry name" value="Porin_dom_sf"/>
</dbReference>
<feature type="chain" id="PRO_5021280270" evidence="11">
    <location>
        <begin position="24"/>
        <end position="390"/>
    </location>
</feature>
<evidence type="ECO:0000256" key="7">
    <source>
        <dbReference type="ARBA" id="ARBA00023065"/>
    </source>
</evidence>
<evidence type="ECO:0000256" key="6">
    <source>
        <dbReference type="ARBA" id="ARBA00022729"/>
    </source>
</evidence>
<keyword evidence="3" id="KW-0813">Transport</keyword>
<accession>A0A4Y8MK55</accession>